<sequence length="194" mass="22864">MKQAELDLKADLAILKLEKPIPFSDTQKKVIEREFRIKTEYPIPFIESCYNHQLKVLLSEKHNIDFLKYTLKIADSIDRSGNGNSNEKLIIEENSIQEYIQNHISKKQKRFLRKKYGRENLYLALQIDITGRSWFYSLSRPELDVSKPIAQNARSGEQFMEPIIYELVNGKKLFRPRVRNGIPEKTMQMVKLNF</sequence>
<protein>
    <submittedName>
        <fullName evidence="1">Uncharacterized protein</fullName>
    </submittedName>
</protein>
<name>A0ACC7LM19_9FLAO</name>
<dbReference type="EMBL" id="JBHFPV010000001">
    <property type="protein sequence ID" value="MFH6603017.1"/>
    <property type="molecule type" value="Genomic_DNA"/>
</dbReference>
<keyword evidence="2" id="KW-1185">Reference proteome</keyword>
<proteinExistence type="predicted"/>
<comment type="caution">
    <text evidence="1">The sequence shown here is derived from an EMBL/GenBank/DDBJ whole genome shotgun (WGS) entry which is preliminary data.</text>
</comment>
<gene>
    <name evidence="1" type="ORF">ACEZ3G_05975</name>
</gene>
<organism evidence="1 2">
    <name type="scientific">Meishania litoralis</name>
    <dbReference type="NCBI Taxonomy" id="3434685"/>
    <lineage>
        <taxon>Bacteria</taxon>
        <taxon>Pseudomonadati</taxon>
        <taxon>Bacteroidota</taxon>
        <taxon>Flavobacteriia</taxon>
        <taxon>Flavobacteriales</taxon>
        <taxon>Flavobacteriaceae</taxon>
        <taxon>Meishania</taxon>
    </lineage>
</organism>
<accession>A0ACC7LM19</accession>
<dbReference type="Proteomes" id="UP001595191">
    <property type="component" value="Unassembled WGS sequence"/>
</dbReference>
<evidence type="ECO:0000313" key="1">
    <source>
        <dbReference type="EMBL" id="MFH6603017.1"/>
    </source>
</evidence>
<evidence type="ECO:0000313" key="2">
    <source>
        <dbReference type="Proteomes" id="UP001595191"/>
    </source>
</evidence>
<reference evidence="1" key="1">
    <citation type="submission" date="2024-09" db="EMBL/GenBank/DDBJ databases">
        <authorList>
            <person name="Liu J."/>
        </authorList>
    </citation>
    <scope>NUCLEOTIDE SEQUENCE</scope>
    <source>
        <strain evidence="1">NBU2967</strain>
    </source>
</reference>